<evidence type="ECO:0000313" key="1">
    <source>
        <dbReference type="EMBL" id="RAJ11746.1"/>
    </source>
</evidence>
<proteinExistence type="predicted"/>
<gene>
    <name evidence="1" type="ORF">LY08_02709</name>
</gene>
<evidence type="ECO:0000313" key="2">
    <source>
        <dbReference type="Proteomes" id="UP000248703"/>
    </source>
</evidence>
<sequence length="230" mass="26505">MNIRLLIFSLLIYCNIYSQNLEKENTVSVMLMNCYEGSEMDETKIDFSEYYAVYEKEKYLITNFNIKKYNSDSIVQPKFIIKGLDSIKSLTNGKWINRKMYPGETIIFSVPNSENEENSRSYSIYIKGELIETENNEFPYFKKIKDCELRVASGKTNESILKMDIPSFPSGGFEGGIYLYWIGDLNGDNRLDMLVGNSTHYAGIELILYLSDKTDKELFIKHKVGSCSSC</sequence>
<keyword evidence="2" id="KW-1185">Reference proteome</keyword>
<organism evidence="1 2">
    <name type="scientific">Olleya aquimaris</name>
    <dbReference type="NCBI Taxonomy" id="639310"/>
    <lineage>
        <taxon>Bacteria</taxon>
        <taxon>Pseudomonadati</taxon>
        <taxon>Bacteroidota</taxon>
        <taxon>Flavobacteriia</taxon>
        <taxon>Flavobacteriales</taxon>
        <taxon>Flavobacteriaceae</taxon>
    </lineage>
</organism>
<dbReference type="RefSeq" id="WP_146603232.1">
    <property type="nucleotide sequence ID" value="NZ_QLLO01000017.1"/>
</dbReference>
<name>A0A327R4J9_9FLAO</name>
<accession>A0A327R4J9</accession>
<reference evidence="1 2" key="1">
    <citation type="submission" date="2018-06" db="EMBL/GenBank/DDBJ databases">
        <title>Genomic Encyclopedia of Archaeal and Bacterial Type Strains, Phase II (KMG-II): from individual species to whole genera.</title>
        <authorList>
            <person name="Goeker M."/>
        </authorList>
    </citation>
    <scope>NUCLEOTIDE SEQUENCE [LARGE SCALE GENOMIC DNA]</scope>
    <source>
        <strain evidence="1 2">DSM 24464</strain>
    </source>
</reference>
<dbReference type="Proteomes" id="UP000248703">
    <property type="component" value="Unassembled WGS sequence"/>
</dbReference>
<protein>
    <submittedName>
        <fullName evidence="1">Uncharacterized protein</fullName>
    </submittedName>
</protein>
<dbReference type="AlphaFoldDB" id="A0A327R4J9"/>
<dbReference type="EMBL" id="QLLO01000017">
    <property type="protein sequence ID" value="RAJ11746.1"/>
    <property type="molecule type" value="Genomic_DNA"/>
</dbReference>
<comment type="caution">
    <text evidence="1">The sequence shown here is derived from an EMBL/GenBank/DDBJ whole genome shotgun (WGS) entry which is preliminary data.</text>
</comment>
<dbReference type="OrthoDB" id="1422098at2"/>